<keyword evidence="5" id="KW-0378">Hydrolase</keyword>
<dbReference type="SUPFAM" id="SSF53098">
    <property type="entry name" value="Ribonuclease H-like"/>
    <property type="match status" value="1"/>
</dbReference>
<evidence type="ECO:0000313" key="9">
    <source>
        <dbReference type="Proteomes" id="UP000187283"/>
    </source>
</evidence>
<evidence type="ECO:0000256" key="4">
    <source>
        <dbReference type="ARBA" id="ARBA00022759"/>
    </source>
</evidence>
<evidence type="ECO:0000313" key="8">
    <source>
        <dbReference type="EMBL" id="OMJ16745.1"/>
    </source>
</evidence>
<dbReference type="PROSITE" id="PS50994">
    <property type="entry name" value="INTEGRASE"/>
    <property type="match status" value="1"/>
</dbReference>
<dbReference type="Proteomes" id="UP000187283">
    <property type="component" value="Unassembled WGS sequence"/>
</dbReference>
<dbReference type="GO" id="GO:0003676">
    <property type="term" value="F:nucleic acid binding"/>
    <property type="evidence" value="ECO:0007669"/>
    <property type="project" value="InterPro"/>
</dbReference>
<name>A0A1R1XQ52_9FUNG</name>
<dbReference type="InterPro" id="IPR001584">
    <property type="entry name" value="Integrase_cat-core"/>
</dbReference>
<dbReference type="InterPro" id="IPR041588">
    <property type="entry name" value="Integrase_H2C2"/>
</dbReference>
<keyword evidence="9" id="KW-1185">Reference proteome</keyword>
<dbReference type="Pfam" id="PF00665">
    <property type="entry name" value="rve"/>
    <property type="match status" value="1"/>
</dbReference>
<gene>
    <name evidence="8" type="ORF">AYI70_g6406</name>
</gene>
<evidence type="ECO:0000256" key="2">
    <source>
        <dbReference type="ARBA" id="ARBA00022695"/>
    </source>
</evidence>
<dbReference type="InterPro" id="IPR036397">
    <property type="entry name" value="RNaseH_sf"/>
</dbReference>
<dbReference type="PANTHER" id="PTHR37984">
    <property type="entry name" value="PROTEIN CBG26694"/>
    <property type="match status" value="1"/>
</dbReference>
<dbReference type="CDD" id="cd09274">
    <property type="entry name" value="RNase_HI_RT_Ty3"/>
    <property type="match status" value="1"/>
</dbReference>
<evidence type="ECO:0000256" key="5">
    <source>
        <dbReference type="ARBA" id="ARBA00022801"/>
    </source>
</evidence>
<dbReference type="GO" id="GO:0015074">
    <property type="term" value="P:DNA integration"/>
    <property type="evidence" value="ECO:0007669"/>
    <property type="project" value="InterPro"/>
</dbReference>
<organism evidence="8 9">
    <name type="scientific">Smittium culicis</name>
    <dbReference type="NCBI Taxonomy" id="133412"/>
    <lineage>
        <taxon>Eukaryota</taxon>
        <taxon>Fungi</taxon>
        <taxon>Fungi incertae sedis</taxon>
        <taxon>Zoopagomycota</taxon>
        <taxon>Kickxellomycotina</taxon>
        <taxon>Harpellomycetes</taxon>
        <taxon>Harpellales</taxon>
        <taxon>Legeriomycetaceae</taxon>
        <taxon>Smittium</taxon>
    </lineage>
</organism>
<keyword evidence="4" id="KW-0255">Endonuclease</keyword>
<dbReference type="Gene3D" id="1.10.340.70">
    <property type="match status" value="1"/>
</dbReference>
<dbReference type="STRING" id="133412.A0A1R1XQ52"/>
<dbReference type="GO" id="GO:0016787">
    <property type="term" value="F:hydrolase activity"/>
    <property type="evidence" value="ECO:0007669"/>
    <property type="project" value="UniProtKB-KW"/>
</dbReference>
<dbReference type="SUPFAM" id="SSF56672">
    <property type="entry name" value="DNA/RNA polymerases"/>
    <property type="match status" value="1"/>
</dbReference>
<proteinExistence type="predicted"/>
<sequence length="592" mass="68389">MKFSTAPILKAPNYTKNPGKFILTVDASPVGAGGVLQQEDEKGDRKPCRFESYCFSARERRYSQIKRELFVMMKIIKKLRMYLYGVHFLLETDCRPLIGLLNKPDLPNDAASRWIGYLLLFDFEISHIKGAENCVADAISRYSFPENDTEVLRINTDLVDHSEFSKVEQVKKILANPENVTNIRPEVKNVLKNYFTFNGNLFKRSVSDRIPRRVITDPDHKSKIIKQLHEMEGGGHRGRDATRRKISDRYYWENLSKDVEIFVKNCFECQVYSKVRHEEPLFYTHTSTLFGKFGIDLVLMPAGIGKKKYLIVARDDLSGWVEAKALSKNDAESVWKFVFEDILCRFGVVGNIVADRGEMTSNKIKELSEKYGLKISYTSSYHPQSNGMVERGHGPLISSLSKYCRENPYYWPEKLHLALWADRITAKRTTGEAPYKLVYGQECVLPIENDIESWSTSIWKTEMGTEELLENRIRQLDKKRDLLNVAKLKLKLSRKKKAEYFNKKHRIRKSLLEVGDMVLQFDVTIGKQRNLKLSNRWYGPYVVTKDNKNGSYYLRELDGVLIKTPVAGNRLKKFYSNEESIPEVSIRGGEMS</sequence>
<dbReference type="InterPro" id="IPR050951">
    <property type="entry name" value="Retrovirus_Pol_polyprotein"/>
</dbReference>
<dbReference type="OrthoDB" id="446925at2759"/>
<dbReference type="GO" id="GO:0004519">
    <property type="term" value="F:endonuclease activity"/>
    <property type="evidence" value="ECO:0007669"/>
    <property type="project" value="UniProtKB-KW"/>
</dbReference>
<keyword evidence="3" id="KW-0540">Nuclease</keyword>
<protein>
    <submittedName>
        <fullName evidence="8">Transposon Ty3-G Gag-Pol polyprotein</fullName>
    </submittedName>
</protein>
<dbReference type="InterPro" id="IPR043502">
    <property type="entry name" value="DNA/RNA_pol_sf"/>
</dbReference>
<dbReference type="GO" id="GO:0005634">
    <property type="term" value="C:nucleus"/>
    <property type="evidence" value="ECO:0007669"/>
    <property type="project" value="UniProtKB-ARBA"/>
</dbReference>
<keyword evidence="6" id="KW-0695">RNA-directed DNA polymerase</keyword>
<dbReference type="Pfam" id="PF17917">
    <property type="entry name" value="RT_RNaseH"/>
    <property type="match status" value="1"/>
</dbReference>
<reference evidence="8 9" key="1">
    <citation type="submission" date="2017-01" db="EMBL/GenBank/DDBJ databases">
        <authorList>
            <person name="Mah S.A."/>
            <person name="Swanson W.J."/>
            <person name="Moy G.W."/>
            <person name="Vacquier V.D."/>
        </authorList>
    </citation>
    <scope>NUCLEOTIDE SEQUENCE [LARGE SCALE GENOMIC DNA]</scope>
    <source>
        <strain evidence="8 9">GSMNP</strain>
    </source>
</reference>
<dbReference type="Pfam" id="PF17921">
    <property type="entry name" value="Integrase_H2C2"/>
    <property type="match status" value="1"/>
</dbReference>
<dbReference type="PANTHER" id="PTHR37984:SF5">
    <property type="entry name" value="PROTEIN NYNRIN-LIKE"/>
    <property type="match status" value="1"/>
</dbReference>
<evidence type="ECO:0000256" key="1">
    <source>
        <dbReference type="ARBA" id="ARBA00022679"/>
    </source>
</evidence>
<evidence type="ECO:0000259" key="7">
    <source>
        <dbReference type="PROSITE" id="PS50994"/>
    </source>
</evidence>
<dbReference type="FunFam" id="1.10.340.70:FF:000001">
    <property type="entry name" value="Retrovirus-related Pol polyprotein from transposon gypsy-like Protein"/>
    <property type="match status" value="1"/>
</dbReference>
<accession>A0A1R1XQ52</accession>
<comment type="caution">
    <text evidence="8">The sequence shown here is derived from an EMBL/GenBank/DDBJ whole genome shotgun (WGS) entry which is preliminary data.</text>
</comment>
<dbReference type="Gene3D" id="3.30.420.10">
    <property type="entry name" value="Ribonuclease H-like superfamily/Ribonuclease H"/>
    <property type="match status" value="1"/>
</dbReference>
<keyword evidence="1" id="KW-0808">Transferase</keyword>
<keyword evidence="2" id="KW-0548">Nucleotidyltransferase</keyword>
<dbReference type="AlphaFoldDB" id="A0A1R1XQ52"/>
<dbReference type="InterPro" id="IPR012337">
    <property type="entry name" value="RNaseH-like_sf"/>
</dbReference>
<dbReference type="EMBL" id="LSSN01002242">
    <property type="protein sequence ID" value="OMJ16745.1"/>
    <property type="molecule type" value="Genomic_DNA"/>
</dbReference>
<feature type="domain" description="Integrase catalytic" evidence="7">
    <location>
        <begin position="276"/>
        <end position="442"/>
    </location>
</feature>
<dbReference type="InterPro" id="IPR041373">
    <property type="entry name" value="RT_RNaseH"/>
</dbReference>
<evidence type="ECO:0000256" key="6">
    <source>
        <dbReference type="ARBA" id="ARBA00022918"/>
    </source>
</evidence>
<evidence type="ECO:0000256" key="3">
    <source>
        <dbReference type="ARBA" id="ARBA00022722"/>
    </source>
</evidence>
<dbReference type="GO" id="GO:0003964">
    <property type="term" value="F:RNA-directed DNA polymerase activity"/>
    <property type="evidence" value="ECO:0007669"/>
    <property type="project" value="UniProtKB-KW"/>
</dbReference>